<dbReference type="InterPro" id="IPR001944">
    <property type="entry name" value="Glycoside_Hdrlase_35"/>
</dbReference>
<name>A0AAD7WKN1_9TELE</name>
<evidence type="ECO:0000256" key="2">
    <source>
        <dbReference type="ARBA" id="ARBA00022801"/>
    </source>
</evidence>
<evidence type="ECO:0000256" key="3">
    <source>
        <dbReference type="ARBA" id="ARBA00023295"/>
    </source>
</evidence>
<evidence type="ECO:0000256" key="1">
    <source>
        <dbReference type="ARBA" id="ARBA00009809"/>
    </source>
</evidence>
<proteinExistence type="inferred from homology"/>
<dbReference type="PRINTS" id="PR00742">
    <property type="entry name" value="GLHYDRLASE35"/>
</dbReference>
<dbReference type="SUPFAM" id="SSF49785">
    <property type="entry name" value="Galactose-binding domain-like"/>
    <property type="match status" value="1"/>
</dbReference>
<evidence type="ECO:0000259" key="9">
    <source>
        <dbReference type="Pfam" id="PF21467"/>
    </source>
</evidence>
<dbReference type="Pfam" id="PF21317">
    <property type="entry name" value="BetaGal_ABD_1"/>
    <property type="match status" value="1"/>
</dbReference>
<evidence type="ECO:0000256" key="4">
    <source>
        <dbReference type="PIRSR" id="PIRSR006336-1"/>
    </source>
</evidence>
<dbReference type="FunFam" id="2.60.120.260:FF:000049">
    <property type="entry name" value="Beta-galactosidase"/>
    <property type="match status" value="1"/>
</dbReference>
<dbReference type="PROSITE" id="PS01182">
    <property type="entry name" value="GLYCOSYL_HYDROL_F35"/>
    <property type="match status" value="1"/>
</dbReference>
<dbReference type="GO" id="GO:0004565">
    <property type="term" value="F:beta-galactosidase activity"/>
    <property type="evidence" value="ECO:0007669"/>
    <property type="project" value="UniProtKB-EC"/>
</dbReference>
<evidence type="ECO:0000313" key="10">
    <source>
        <dbReference type="EMBL" id="KAJ8400363.1"/>
    </source>
</evidence>
<dbReference type="GO" id="GO:0005975">
    <property type="term" value="P:carbohydrate metabolic process"/>
    <property type="evidence" value="ECO:0007669"/>
    <property type="project" value="InterPro"/>
</dbReference>
<dbReference type="EC" id="3.2.1.23" evidence="5"/>
<dbReference type="InterPro" id="IPR048913">
    <property type="entry name" value="BetaGal_gal-bd"/>
</dbReference>
<dbReference type="InterPro" id="IPR026283">
    <property type="entry name" value="B-gal_1-like"/>
</dbReference>
<dbReference type="InterPro" id="IPR019801">
    <property type="entry name" value="Glyco_hydro_35_CS"/>
</dbReference>
<dbReference type="InterPro" id="IPR017853">
    <property type="entry name" value="GH"/>
</dbReference>
<dbReference type="FunFam" id="3.20.20.80:FF:000036">
    <property type="entry name" value="Beta-galactosidase"/>
    <property type="match status" value="1"/>
</dbReference>
<dbReference type="Proteomes" id="UP001221898">
    <property type="component" value="Unassembled WGS sequence"/>
</dbReference>
<feature type="domain" description="Beta-galactosidase 1-like first all-beta" evidence="8">
    <location>
        <begin position="412"/>
        <end position="513"/>
    </location>
</feature>
<dbReference type="Gene3D" id="2.60.120.260">
    <property type="entry name" value="Galactose-binding domain-like"/>
    <property type="match status" value="2"/>
</dbReference>
<evidence type="ECO:0000259" key="8">
    <source>
        <dbReference type="Pfam" id="PF21317"/>
    </source>
</evidence>
<sequence length="625" mass="70658">MCDDSKHFTALIIYHYTSSSRMQPAESRRSRREGLSANSSQFTLEGRAFRILGGSAHYFRIPKALWKDRLLKMKACGLNTLTTYVPWNLHEPERGLFNFQNHLDLEAYIRLAEEVGLCVILRPGPYICSEWDLGGLPSWLLRDKNMKLRTTYPGFTEAVSSFFDELIPRVAPLQYGRGGPIIAVQVENEYGSYAKDDRYMPFIKEALLSRGIGELLMTSDNREGLKKGGLDGVLKTINFQKPNPKAMEYLEAVQPQQPKLVMEYWSGWFDLWGDLHHVFSAEDMVAVVTEILKQGMSINLYMFHGGTNFGFMSGALAMTPAPRAMVTSYDYDAPLSESGEYTPKYHLLRELFSHYNSEKLPEKPAPEWRKPYDAVVIYQHLPLWDTLEFTEEPFISATPVSMENLPVNNGNGQSYGYTLYETTVTSGGALNSRNNVRDRALVFVDRVYIGVLDYKTVELAVPDGKGERKLSLLVENCGRVNYGTGLDAQHKGLVGDIALNDIPLRDFTIYSLDMKPSFISRLSGDHWKSLPKKPTFPGFFQGRLKVDGYPRDTFLKLPGWGKGVVFINGQNLGRHWSIGPQQTLYLPGPWLHSGMNQVIVFEEQEADGKVQFSKTPDLGMTVDVQ</sequence>
<dbReference type="PANTHER" id="PTHR23421">
    <property type="entry name" value="BETA-GALACTOSIDASE RELATED"/>
    <property type="match status" value="1"/>
</dbReference>
<keyword evidence="2 5" id="KW-0378">Hydrolase</keyword>
<keyword evidence="11" id="KW-1185">Reference proteome</keyword>
<dbReference type="InterPro" id="IPR031330">
    <property type="entry name" value="Gly_Hdrlase_35_cat"/>
</dbReference>
<dbReference type="Gene3D" id="3.20.20.80">
    <property type="entry name" value="Glycosidases"/>
    <property type="match status" value="1"/>
</dbReference>
<dbReference type="Pfam" id="PF01301">
    <property type="entry name" value="Glyco_hydro_35"/>
    <property type="match status" value="1"/>
</dbReference>
<dbReference type="PIRSF" id="PIRSF006336">
    <property type="entry name" value="B-gal"/>
    <property type="match status" value="1"/>
</dbReference>
<feature type="active site" description="Nucleophile" evidence="4">
    <location>
        <position position="263"/>
    </location>
</feature>
<evidence type="ECO:0000259" key="7">
    <source>
        <dbReference type="Pfam" id="PF01301"/>
    </source>
</evidence>
<dbReference type="SUPFAM" id="SSF51445">
    <property type="entry name" value="(Trans)glycosidases"/>
    <property type="match status" value="1"/>
</dbReference>
<reference evidence="10" key="1">
    <citation type="journal article" date="2023" name="Science">
        <title>Genome structures resolve the early diversification of teleost fishes.</title>
        <authorList>
            <person name="Parey E."/>
            <person name="Louis A."/>
            <person name="Montfort J."/>
            <person name="Bouchez O."/>
            <person name="Roques C."/>
            <person name="Iampietro C."/>
            <person name="Lluch J."/>
            <person name="Castinel A."/>
            <person name="Donnadieu C."/>
            <person name="Desvignes T."/>
            <person name="Floi Bucao C."/>
            <person name="Jouanno E."/>
            <person name="Wen M."/>
            <person name="Mejri S."/>
            <person name="Dirks R."/>
            <person name="Jansen H."/>
            <person name="Henkel C."/>
            <person name="Chen W.J."/>
            <person name="Zahm M."/>
            <person name="Cabau C."/>
            <person name="Klopp C."/>
            <person name="Thompson A.W."/>
            <person name="Robinson-Rechavi M."/>
            <person name="Braasch I."/>
            <person name="Lecointre G."/>
            <person name="Bobe J."/>
            <person name="Postlethwait J.H."/>
            <person name="Berthelot C."/>
            <person name="Roest Crollius H."/>
            <person name="Guiguen Y."/>
        </authorList>
    </citation>
    <scope>NUCLEOTIDE SEQUENCE</scope>
    <source>
        <strain evidence="10">NC1722</strain>
    </source>
</reference>
<dbReference type="AlphaFoldDB" id="A0AAD7WKN1"/>
<comment type="similarity">
    <text evidence="1 6">Belongs to the glycosyl hydrolase 35 family.</text>
</comment>
<dbReference type="Pfam" id="PF21467">
    <property type="entry name" value="BetaGal_gal-bd"/>
    <property type="match status" value="1"/>
</dbReference>
<feature type="domain" description="Beta-galactosidase galactose-binding" evidence="9">
    <location>
        <begin position="537"/>
        <end position="596"/>
    </location>
</feature>
<feature type="active site" description="Proton donor" evidence="4">
    <location>
        <position position="189"/>
    </location>
</feature>
<comment type="caution">
    <text evidence="10">The sequence shown here is derived from an EMBL/GenBank/DDBJ whole genome shotgun (WGS) entry which is preliminary data.</text>
</comment>
<evidence type="ECO:0000256" key="6">
    <source>
        <dbReference type="RuleBase" id="RU003679"/>
    </source>
</evidence>
<gene>
    <name evidence="10" type="ORF">AAFF_G00397460</name>
</gene>
<dbReference type="InterPro" id="IPR008979">
    <property type="entry name" value="Galactose-bd-like_sf"/>
</dbReference>
<organism evidence="10 11">
    <name type="scientific">Aldrovandia affinis</name>
    <dbReference type="NCBI Taxonomy" id="143900"/>
    <lineage>
        <taxon>Eukaryota</taxon>
        <taxon>Metazoa</taxon>
        <taxon>Chordata</taxon>
        <taxon>Craniata</taxon>
        <taxon>Vertebrata</taxon>
        <taxon>Euteleostomi</taxon>
        <taxon>Actinopterygii</taxon>
        <taxon>Neopterygii</taxon>
        <taxon>Teleostei</taxon>
        <taxon>Notacanthiformes</taxon>
        <taxon>Halosauridae</taxon>
        <taxon>Aldrovandia</taxon>
    </lineage>
</organism>
<keyword evidence="3 5" id="KW-0326">Glycosidase</keyword>
<dbReference type="InterPro" id="IPR048912">
    <property type="entry name" value="BetaGal1-like_ABD1"/>
</dbReference>
<feature type="domain" description="Glycoside hydrolase 35 catalytic" evidence="7">
    <location>
        <begin position="41"/>
        <end position="354"/>
    </location>
</feature>
<evidence type="ECO:0000313" key="11">
    <source>
        <dbReference type="Proteomes" id="UP001221898"/>
    </source>
</evidence>
<comment type="catalytic activity">
    <reaction evidence="5">
        <text>Hydrolysis of terminal non-reducing beta-D-galactose residues in beta-D-galactosides.</text>
        <dbReference type="EC" id="3.2.1.23"/>
    </reaction>
</comment>
<protein>
    <recommendedName>
        <fullName evidence="5">Beta-galactosidase</fullName>
        <ecNumber evidence="5">3.2.1.23</ecNumber>
    </recommendedName>
</protein>
<dbReference type="EMBL" id="JAINUG010000077">
    <property type="protein sequence ID" value="KAJ8400363.1"/>
    <property type="molecule type" value="Genomic_DNA"/>
</dbReference>
<evidence type="ECO:0000256" key="5">
    <source>
        <dbReference type="RuleBase" id="RU000675"/>
    </source>
</evidence>
<accession>A0AAD7WKN1</accession>